<reference evidence="2 3" key="1">
    <citation type="submission" date="2018-06" db="EMBL/GenBank/DDBJ databases">
        <title>Marinomonas sp. YLB-05 draft genome sequence.</title>
        <authorList>
            <person name="Yu L."/>
            <person name="Tang X."/>
        </authorList>
    </citation>
    <scope>NUCLEOTIDE SEQUENCE [LARGE SCALE GENOMIC DNA]</scope>
    <source>
        <strain evidence="2 3">YLB-05</strain>
    </source>
</reference>
<dbReference type="SUPFAM" id="SSF52833">
    <property type="entry name" value="Thioredoxin-like"/>
    <property type="match status" value="1"/>
</dbReference>
<evidence type="ECO:0000259" key="1">
    <source>
        <dbReference type="PROSITE" id="PS50404"/>
    </source>
</evidence>
<dbReference type="SFLD" id="SFLDS00019">
    <property type="entry name" value="Glutathione_Transferase_(cytos"/>
    <property type="match status" value="1"/>
</dbReference>
<dbReference type="CDD" id="cd03194">
    <property type="entry name" value="GST_C_3"/>
    <property type="match status" value="1"/>
</dbReference>
<protein>
    <submittedName>
        <fullName evidence="2">Glutathione S-transferase</fullName>
    </submittedName>
</protein>
<dbReference type="GO" id="GO:0006749">
    <property type="term" value="P:glutathione metabolic process"/>
    <property type="evidence" value="ECO:0007669"/>
    <property type="project" value="TreeGrafter"/>
</dbReference>
<evidence type="ECO:0000313" key="3">
    <source>
        <dbReference type="Proteomes" id="UP000254326"/>
    </source>
</evidence>
<comment type="caution">
    <text evidence="2">The sequence shown here is derived from an EMBL/GenBank/DDBJ whole genome shotgun (WGS) entry which is preliminary data.</text>
</comment>
<proteinExistence type="predicted"/>
<evidence type="ECO:0000313" key="2">
    <source>
        <dbReference type="EMBL" id="RDL45221.1"/>
    </source>
</evidence>
<dbReference type="OrthoDB" id="9799538at2"/>
<dbReference type="AlphaFoldDB" id="A0A370UBV1"/>
<dbReference type="GO" id="GO:0006559">
    <property type="term" value="P:L-phenylalanine catabolic process"/>
    <property type="evidence" value="ECO:0007669"/>
    <property type="project" value="TreeGrafter"/>
</dbReference>
<name>A0A370UBV1_9GAMM</name>
<dbReference type="Gene3D" id="3.40.30.10">
    <property type="entry name" value="Glutaredoxin"/>
    <property type="match status" value="1"/>
</dbReference>
<feature type="domain" description="GST N-terminal" evidence="1">
    <location>
        <begin position="1"/>
        <end position="81"/>
    </location>
</feature>
<keyword evidence="2" id="KW-0808">Transferase</keyword>
<dbReference type="GO" id="GO:0016034">
    <property type="term" value="F:maleylacetoacetate isomerase activity"/>
    <property type="evidence" value="ECO:0007669"/>
    <property type="project" value="TreeGrafter"/>
</dbReference>
<dbReference type="PANTHER" id="PTHR42673:SF4">
    <property type="entry name" value="MALEYLACETOACETATE ISOMERASE"/>
    <property type="match status" value="1"/>
</dbReference>
<dbReference type="RefSeq" id="WP_115467255.1">
    <property type="nucleotide sequence ID" value="NZ_QKRA01000002.1"/>
</dbReference>
<gene>
    <name evidence="2" type="ORF">DN730_06320</name>
</gene>
<dbReference type="PANTHER" id="PTHR42673">
    <property type="entry name" value="MALEYLACETOACETATE ISOMERASE"/>
    <property type="match status" value="1"/>
</dbReference>
<dbReference type="Proteomes" id="UP000254326">
    <property type="component" value="Unassembled WGS sequence"/>
</dbReference>
<dbReference type="InterPro" id="IPR036249">
    <property type="entry name" value="Thioredoxin-like_sf"/>
</dbReference>
<sequence length="223" mass="25384">MKLIIGNKNYSSWSLRGWLALEAFGVPFEEVKLTLFTDDFYEQLAKYTPVKKVPVLVDGDINVWDSLSIAEYINETYLDGKAWPEDPALKALARSTVAEMHSGYSALRNEMPMNCRAQRQVDLSEAARKDIANIDTIWGEQRLHYADQGDYLFGEFSLADVFFAPVVFRFMTYGIELSEAAKAYQQTMLDHPAMKRWLADALTETDIVEEDEAGVPIKFHPQP</sequence>
<dbReference type="GO" id="GO:0004364">
    <property type="term" value="F:glutathione transferase activity"/>
    <property type="evidence" value="ECO:0007669"/>
    <property type="project" value="TreeGrafter"/>
</dbReference>
<dbReference type="Gene3D" id="1.20.1050.10">
    <property type="match status" value="1"/>
</dbReference>
<dbReference type="PROSITE" id="PS50404">
    <property type="entry name" value="GST_NTER"/>
    <property type="match status" value="1"/>
</dbReference>
<dbReference type="InterPro" id="IPR004045">
    <property type="entry name" value="Glutathione_S-Trfase_N"/>
</dbReference>
<dbReference type="EMBL" id="QKRA01000002">
    <property type="protein sequence ID" value="RDL45221.1"/>
    <property type="molecule type" value="Genomic_DNA"/>
</dbReference>
<organism evidence="2 3">
    <name type="scientific">Marinomonas piezotolerans</name>
    <dbReference type="NCBI Taxonomy" id="2213058"/>
    <lineage>
        <taxon>Bacteria</taxon>
        <taxon>Pseudomonadati</taxon>
        <taxon>Pseudomonadota</taxon>
        <taxon>Gammaproteobacteria</taxon>
        <taxon>Oceanospirillales</taxon>
        <taxon>Oceanospirillaceae</taxon>
        <taxon>Marinomonas</taxon>
    </lineage>
</organism>
<dbReference type="SUPFAM" id="SSF47616">
    <property type="entry name" value="GST C-terminal domain-like"/>
    <property type="match status" value="1"/>
</dbReference>
<keyword evidence="3" id="KW-1185">Reference proteome</keyword>
<dbReference type="Pfam" id="PF13410">
    <property type="entry name" value="GST_C_2"/>
    <property type="match status" value="1"/>
</dbReference>
<dbReference type="Pfam" id="PF13409">
    <property type="entry name" value="GST_N_2"/>
    <property type="match status" value="1"/>
</dbReference>
<dbReference type="InterPro" id="IPR036282">
    <property type="entry name" value="Glutathione-S-Trfase_C_sf"/>
</dbReference>
<dbReference type="CDD" id="cd03043">
    <property type="entry name" value="GST_N_1"/>
    <property type="match status" value="1"/>
</dbReference>
<dbReference type="InterPro" id="IPR040079">
    <property type="entry name" value="Glutathione_S-Trfase"/>
</dbReference>
<accession>A0A370UBV1</accession>
<dbReference type="FunFam" id="3.40.30.10:FF:000206">
    <property type="entry name" value="Probable glutathione S-transferase"/>
    <property type="match status" value="1"/>
</dbReference>